<proteinExistence type="predicted"/>
<dbReference type="Pfam" id="PF00561">
    <property type="entry name" value="Abhydrolase_1"/>
    <property type="match status" value="1"/>
</dbReference>
<gene>
    <name evidence="2" type="primary">pcaD</name>
    <name evidence="2" type="ORF">CR155_16390</name>
</gene>
<evidence type="ECO:0000313" key="2">
    <source>
        <dbReference type="EMBL" id="PLC52781.1"/>
    </source>
</evidence>
<dbReference type="SUPFAM" id="SSF53474">
    <property type="entry name" value="alpha/beta-Hydrolases"/>
    <property type="match status" value="1"/>
</dbReference>
<dbReference type="GO" id="GO:0042952">
    <property type="term" value="P:beta-ketoadipate pathway"/>
    <property type="evidence" value="ECO:0007669"/>
    <property type="project" value="InterPro"/>
</dbReference>
<protein>
    <submittedName>
        <fullName evidence="2">3-oxoadipate enol-lactonase</fullName>
    </submittedName>
</protein>
<dbReference type="Proteomes" id="UP000234328">
    <property type="component" value="Unassembled WGS sequence"/>
</dbReference>
<dbReference type="InterPro" id="IPR050471">
    <property type="entry name" value="AB_hydrolase"/>
</dbReference>
<dbReference type="EMBL" id="PDNV01000011">
    <property type="protein sequence ID" value="PLC52781.1"/>
    <property type="molecule type" value="Genomic_DNA"/>
</dbReference>
<dbReference type="NCBIfam" id="TIGR02427">
    <property type="entry name" value="protocat_pcaD"/>
    <property type="match status" value="1"/>
</dbReference>
<dbReference type="AlphaFoldDB" id="A0A2N4UCP5"/>
<dbReference type="InterPro" id="IPR029058">
    <property type="entry name" value="AB_hydrolase_fold"/>
</dbReference>
<evidence type="ECO:0000313" key="3">
    <source>
        <dbReference type="Proteomes" id="UP000234328"/>
    </source>
</evidence>
<dbReference type="GO" id="GO:0047570">
    <property type="term" value="F:3-oxoadipate enol-lactonase activity"/>
    <property type="evidence" value="ECO:0007669"/>
    <property type="project" value="InterPro"/>
</dbReference>
<comment type="caution">
    <text evidence="2">The sequence shown here is derived from an EMBL/GenBank/DDBJ whole genome shotgun (WGS) entry which is preliminary data.</text>
</comment>
<dbReference type="Gene3D" id="3.40.50.1820">
    <property type="entry name" value="alpha/beta hydrolase"/>
    <property type="match status" value="1"/>
</dbReference>
<dbReference type="OrthoDB" id="9793083at2"/>
<sequence>MPHATLKDVDLHYALAGDQSAPVLVLSNSLGATMDMWQPQLAELSTHFQVLRYDTRGHGLSSVPPGPYSIAQLGGDVIGLLDHLKLDRVHFCGLSMGGITGMWLALNHPDRINKLVLSNTAAYIGPPENWTNRATAVQKNGMTAIADSVVERWLTPGYAQEHANQVQHLKAMLTSTPADGYAANCIAIRDNDLRKEVDGIRAPTLVISGNGDMPTPPSDGKFLHSQIKGSEYLELEAAHLSNQQQASKYTDALIKFLSAKPA</sequence>
<dbReference type="InterPro" id="IPR000073">
    <property type="entry name" value="AB_hydrolase_1"/>
</dbReference>
<keyword evidence="3" id="KW-1185">Reference proteome</keyword>
<dbReference type="PANTHER" id="PTHR43433">
    <property type="entry name" value="HYDROLASE, ALPHA/BETA FOLD FAMILY PROTEIN"/>
    <property type="match status" value="1"/>
</dbReference>
<reference evidence="2 3" key="1">
    <citation type="submission" date="2017-10" db="EMBL/GenBank/DDBJ databases">
        <title>Two draft genome sequences of Pusillimonas sp. strains isolated from a nitrate- and radionuclide-contaminated groundwater in Russia.</title>
        <authorList>
            <person name="Grouzdev D.S."/>
            <person name="Tourova T.P."/>
            <person name="Goeva M.A."/>
            <person name="Babich T.L."/>
            <person name="Sokolova D.S."/>
            <person name="Abdullin R."/>
            <person name="Poltaraus A.B."/>
            <person name="Toshchakov S.V."/>
            <person name="Nazina T.N."/>
        </authorList>
    </citation>
    <scope>NUCLEOTIDE SEQUENCE [LARGE SCALE GENOMIC DNA]</scope>
    <source>
        <strain evidence="2 3">JR1/69-2-13</strain>
    </source>
</reference>
<organism evidence="2 3">
    <name type="scientific">Pollutimonas nitritireducens</name>
    <dbReference type="NCBI Taxonomy" id="2045209"/>
    <lineage>
        <taxon>Bacteria</taxon>
        <taxon>Pseudomonadati</taxon>
        <taxon>Pseudomonadota</taxon>
        <taxon>Betaproteobacteria</taxon>
        <taxon>Burkholderiales</taxon>
        <taxon>Alcaligenaceae</taxon>
        <taxon>Pollutimonas</taxon>
    </lineage>
</organism>
<feature type="domain" description="AB hydrolase-1" evidence="1">
    <location>
        <begin position="22"/>
        <end position="240"/>
    </location>
</feature>
<dbReference type="PRINTS" id="PR00111">
    <property type="entry name" value="ABHYDROLASE"/>
</dbReference>
<name>A0A2N4UCP5_9BURK</name>
<dbReference type="PANTHER" id="PTHR43433:SF5">
    <property type="entry name" value="AB HYDROLASE-1 DOMAIN-CONTAINING PROTEIN"/>
    <property type="match status" value="1"/>
</dbReference>
<accession>A0A2N4UCP5</accession>
<dbReference type="InterPro" id="IPR026968">
    <property type="entry name" value="PcaD/CatD"/>
</dbReference>
<dbReference type="RefSeq" id="WP_102071122.1">
    <property type="nucleotide sequence ID" value="NZ_PDNV01000011.1"/>
</dbReference>
<evidence type="ECO:0000259" key="1">
    <source>
        <dbReference type="Pfam" id="PF00561"/>
    </source>
</evidence>